<dbReference type="FunFam" id="1.20.1270.60:FF:000022">
    <property type="entry name" value="Sorting nexin 3 protein"/>
    <property type="match status" value="1"/>
</dbReference>
<dbReference type="InterPro" id="IPR015404">
    <property type="entry name" value="Vps5_C"/>
</dbReference>
<evidence type="ECO:0000256" key="5">
    <source>
        <dbReference type="ARBA" id="ARBA00004555"/>
    </source>
</evidence>
<feature type="compositionally biased region" description="Polar residues" evidence="19">
    <location>
        <begin position="51"/>
        <end position="61"/>
    </location>
</feature>
<dbReference type="SUPFAM" id="SSF103657">
    <property type="entry name" value="BAR/IMD domain-like"/>
    <property type="match status" value="1"/>
</dbReference>
<sequence length="960" mass="108023">MVLSHVRQCFSIDLDSKAVENKGNRSLKRAVDHSDEEDTKDAFKKSKQSVDLKTPTSQNKGLTIKLKQPAAKKNDPKPELVKKASVFGDSSDSDEAEEMPPEARMRMKNIGRDTQTSAGPNSFGKTRQGFCDSKKITCFPSTRHFVSHVEFVVIWLIVVLKISDYWVETGGSEYLPEKWIYYSQFVDQMYQKSLVCTGLCCSVILSYSILVKRIFPLWNIALVASIKIIYELTQRKSTQALKTKIIKTESSHSNIPKCPNPPCDLDLSKLDIGSSRKTNNSTPSISPITHSPGFAKPRPLISPSRLSSSSIISSPGTNLTKASWVAGGYWQGSNWPSPTFSSPSHNTVLTRSSSQSSGFGSVQTGLLNRSPPDSRPDSTLEDIDRFSVFSDNLDPRFTDTSLRYHENSPCLYQYPNNELSRKSLISSISSGNDSVHISTSPSTSQWSWLPFMFGFSLAVNIKVEAKADISLEDDRSNDLSVVEEQSNNLSAADEIDLNSDNEFKDDVADIKVKHELRSEPEDIFEDIPETKEVKIDSAPVRPTLETSVTSPRTQSYNNYVGTTIEEEKVVPEEDDKFITISVKDPQKIGDGISSFLTYNVVTRTNIGLFKKNEMTVSRRFSDFLGLHDKLAEKYLHKGRLVPAPPEKNVVGTTKVKMAGGQTEQEGKLPEFVERRRAALERYLIRTAIHPIFQVDPDFREFLECEDELPRASNTSALSGAGVLRLFNRMGETVTKIAFKMGESDPWFEERHQQLETLESQFRRLQASLEGLYSHRRELAYATAALGKGLALLSNGEDHAGLSRALAKMADLHDKLEGVHNDQSNADFYILHELIKDYLGLLGVVKDVFHERVKAFQTWQHAQQMLAKKREAVDRWESTGRSDKVAPAKDEVLEWEAKVNRSQEEFDSISKSIKKELERFDLQRVKDFKAAFISYLEAQMKAQDKIIEHWETYMPEAKAIA</sequence>
<dbReference type="CDD" id="cd07623">
    <property type="entry name" value="BAR_SNX1_2"/>
    <property type="match status" value="1"/>
</dbReference>
<feature type="compositionally biased region" description="Basic and acidic residues" evidence="19">
    <location>
        <begin position="20"/>
        <end position="33"/>
    </location>
</feature>
<keyword evidence="22" id="KW-1185">Reference proteome</keyword>
<accession>A0A8J2VYW7</accession>
<dbReference type="Gene3D" id="3.30.1520.10">
    <property type="entry name" value="Phox-like domain"/>
    <property type="match status" value="1"/>
</dbReference>
<dbReference type="Pfam" id="PF09325">
    <property type="entry name" value="Vps5"/>
    <property type="match status" value="1"/>
</dbReference>
<dbReference type="CDD" id="cd06859">
    <property type="entry name" value="PX_SNX1_2_like"/>
    <property type="match status" value="1"/>
</dbReference>
<gene>
    <name evidence="21" type="ORF">DGAL_LOCUS1140</name>
</gene>
<dbReference type="OrthoDB" id="271164at2759"/>
<evidence type="ECO:0000256" key="14">
    <source>
        <dbReference type="ARBA" id="ARBA00022990"/>
    </source>
</evidence>
<name>A0A8J2VYW7_9CRUS</name>
<dbReference type="PROSITE" id="PS50195">
    <property type="entry name" value="PX"/>
    <property type="match status" value="1"/>
</dbReference>
<evidence type="ECO:0000313" key="21">
    <source>
        <dbReference type="EMBL" id="CAH0099032.1"/>
    </source>
</evidence>
<dbReference type="InterPro" id="IPR001683">
    <property type="entry name" value="PX_dom"/>
</dbReference>
<evidence type="ECO:0000256" key="12">
    <source>
        <dbReference type="ARBA" id="ARBA00022843"/>
    </source>
</evidence>
<evidence type="ECO:0000256" key="6">
    <source>
        <dbReference type="ARBA" id="ARBA00010883"/>
    </source>
</evidence>
<dbReference type="GO" id="GO:0015031">
    <property type="term" value="P:protein transport"/>
    <property type="evidence" value="ECO:0007669"/>
    <property type="project" value="UniProtKB-KW"/>
</dbReference>
<keyword evidence="18" id="KW-0131">Cell cycle</keyword>
<feature type="region of interest" description="Disordered" evidence="19">
    <location>
        <begin position="276"/>
        <end position="296"/>
    </location>
</feature>
<dbReference type="FunFam" id="3.30.1520.10:FF:000016">
    <property type="entry name" value="Sorting nexin 2"/>
    <property type="match status" value="1"/>
</dbReference>
<dbReference type="Proteomes" id="UP000789390">
    <property type="component" value="Unassembled WGS sequence"/>
</dbReference>
<keyword evidence="13" id="KW-0653">Protein transport</keyword>
<dbReference type="Pfam" id="PF00787">
    <property type="entry name" value="PX"/>
    <property type="match status" value="1"/>
</dbReference>
<evidence type="ECO:0000256" key="11">
    <source>
        <dbReference type="ARBA" id="ARBA00022553"/>
    </source>
</evidence>
<evidence type="ECO:0000256" key="16">
    <source>
        <dbReference type="ARBA" id="ARBA00023136"/>
    </source>
</evidence>
<keyword evidence="16" id="KW-0472">Membrane</keyword>
<dbReference type="GO" id="GO:0005634">
    <property type="term" value="C:nucleus"/>
    <property type="evidence" value="ECO:0007669"/>
    <property type="project" value="UniProtKB-SubCell"/>
</dbReference>
<dbReference type="Gene3D" id="1.20.1270.60">
    <property type="entry name" value="Arfaptin homology (AH) domain/BAR domain"/>
    <property type="match status" value="1"/>
</dbReference>
<feature type="compositionally biased region" description="Low complexity" evidence="19">
    <location>
        <begin position="281"/>
        <end position="296"/>
    </location>
</feature>
<evidence type="ECO:0000256" key="2">
    <source>
        <dbReference type="ARBA" id="ARBA00004123"/>
    </source>
</evidence>
<feature type="compositionally biased region" description="Acidic residues" evidence="19">
    <location>
        <begin position="91"/>
        <end position="100"/>
    </location>
</feature>
<evidence type="ECO:0000256" key="4">
    <source>
        <dbReference type="ARBA" id="ARBA00004496"/>
    </source>
</evidence>
<evidence type="ECO:0000256" key="1">
    <source>
        <dbReference type="ARBA" id="ARBA00002646"/>
    </source>
</evidence>
<evidence type="ECO:0000313" key="22">
    <source>
        <dbReference type="Proteomes" id="UP000789390"/>
    </source>
</evidence>
<dbReference type="InterPro" id="IPR027267">
    <property type="entry name" value="AH/BAR_dom_sf"/>
</dbReference>
<evidence type="ECO:0000256" key="19">
    <source>
        <dbReference type="SAM" id="MobiDB-lite"/>
    </source>
</evidence>
<proteinExistence type="inferred from homology"/>
<feature type="domain" description="PX" evidence="20">
    <location>
        <begin position="576"/>
        <end position="708"/>
    </location>
</feature>
<dbReference type="PANTHER" id="PTHR10555:SF170">
    <property type="entry name" value="FI18122P1"/>
    <property type="match status" value="1"/>
</dbReference>
<evidence type="ECO:0000256" key="3">
    <source>
        <dbReference type="ARBA" id="ARBA00004287"/>
    </source>
</evidence>
<dbReference type="EMBL" id="CAKKLH010000013">
    <property type="protein sequence ID" value="CAH0099032.1"/>
    <property type="molecule type" value="Genomic_DNA"/>
</dbReference>
<evidence type="ECO:0000256" key="7">
    <source>
        <dbReference type="ARBA" id="ARBA00011097"/>
    </source>
</evidence>
<keyword evidence="10" id="KW-0963">Cytoplasm</keyword>
<comment type="similarity">
    <text evidence="6">Belongs to the sorting nexin family.</text>
</comment>
<keyword evidence="14" id="KW-0007">Acetylation</keyword>
<feature type="compositionally biased region" description="Basic and acidic residues" evidence="19">
    <location>
        <begin position="40"/>
        <end position="50"/>
    </location>
</feature>
<dbReference type="GO" id="GO:0035091">
    <property type="term" value="F:phosphatidylinositol binding"/>
    <property type="evidence" value="ECO:0007669"/>
    <property type="project" value="InterPro"/>
</dbReference>
<feature type="compositionally biased region" description="Low complexity" evidence="19">
    <location>
        <begin position="352"/>
        <end position="361"/>
    </location>
</feature>
<dbReference type="GO" id="GO:0016567">
    <property type="term" value="P:protein ubiquitination"/>
    <property type="evidence" value="ECO:0007669"/>
    <property type="project" value="InterPro"/>
</dbReference>
<comment type="subcellular location">
    <subcellularLocation>
        <location evidence="4">Cytoplasm</location>
    </subcellularLocation>
    <subcellularLocation>
        <location evidence="5">Golgi apparatus</location>
    </subcellularLocation>
    <subcellularLocation>
        <location evidence="3">Membrane</location>
        <topology evidence="3">Peripheral membrane protein</topology>
        <orientation evidence="3">Cytoplasmic side</orientation>
    </subcellularLocation>
    <subcellularLocation>
        <location evidence="2">Nucleus</location>
    </subcellularLocation>
</comment>
<comment type="subunit">
    <text evidence="7">Interacts with UHRF2/NIRF.</text>
</comment>
<comment type="function">
    <text evidence="1">May be involved in cell cycle regulation.</text>
</comment>
<evidence type="ECO:0000256" key="17">
    <source>
        <dbReference type="ARBA" id="ARBA00023242"/>
    </source>
</evidence>
<dbReference type="GO" id="GO:0098796">
    <property type="term" value="C:membrane protein complex"/>
    <property type="evidence" value="ECO:0007669"/>
    <property type="project" value="UniProtKB-ARBA"/>
</dbReference>
<evidence type="ECO:0000256" key="10">
    <source>
        <dbReference type="ARBA" id="ARBA00022490"/>
    </source>
</evidence>
<comment type="caution">
    <text evidence="21">The sequence shown here is derived from an EMBL/GenBank/DDBJ whole genome shotgun (WGS) entry which is preliminary data.</text>
</comment>
<keyword evidence="12" id="KW-0832">Ubl conjugation</keyword>
<evidence type="ECO:0000256" key="18">
    <source>
        <dbReference type="ARBA" id="ARBA00023306"/>
    </source>
</evidence>
<keyword evidence="11" id="KW-0597">Phosphoprotein</keyword>
<evidence type="ECO:0000256" key="8">
    <source>
        <dbReference type="ARBA" id="ARBA00022059"/>
    </source>
</evidence>
<feature type="compositionally biased region" description="Polar residues" evidence="19">
    <location>
        <begin position="340"/>
        <end position="351"/>
    </location>
</feature>
<feature type="region of interest" description="Disordered" evidence="19">
    <location>
        <begin position="20"/>
        <end position="102"/>
    </location>
</feature>
<keyword evidence="15" id="KW-0333">Golgi apparatus</keyword>
<dbReference type="InterPro" id="IPR029169">
    <property type="entry name" value="PCNP"/>
</dbReference>
<keyword evidence="17" id="KW-0539">Nucleus</keyword>
<dbReference type="PANTHER" id="PTHR10555">
    <property type="entry name" value="SORTING NEXIN"/>
    <property type="match status" value="1"/>
</dbReference>
<dbReference type="Pfam" id="PF15473">
    <property type="entry name" value="PCNP"/>
    <property type="match status" value="1"/>
</dbReference>
<dbReference type="GO" id="GO:0005794">
    <property type="term" value="C:Golgi apparatus"/>
    <property type="evidence" value="ECO:0007669"/>
    <property type="project" value="UniProtKB-SubCell"/>
</dbReference>
<evidence type="ECO:0000256" key="9">
    <source>
        <dbReference type="ARBA" id="ARBA00022448"/>
    </source>
</evidence>
<dbReference type="GO" id="GO:0034498">
    <property type="term" value="P:early endosome to Golgi transport"/>
    <property type="evidence" value="ECO:0007669"/>
    <property type="project" value="TreeGrafter"/>
</dbReference>
<evidence type="ECO:0000259" key="20">
    <source>
        <dbReference type="PROSITE" id="PS50195"/>
    </source>
</evidence>
<reference evidence="21" key="1">
    <citation type="submission" date="2021-11" db="EMBL/GenBank/DDBJ databases">
        <authorList>
            <person name="Schell T."/>
        </authorList>
    </citation>
    <scope>NUCLEOTIDE SEQUENCE</scope>
    <source>
        <strain evidence="21">M5</strain>
    </source>
</reference>
<dbReference type="AlphaFoldDB" id="A0A8J2VYW7"/>
<feature type="region of interest" description="Disordered" evidence="19">
    <location>
        <begin position="340"/>
        <end position="380"/>
    </location>
</feature>
<dbReference type="InterPro" id="IPR036871">
    <property type="entry name" value="PX_dom_sf"/>
</dbReference>
<evidence type="ECO:0000256" key="15">
    <source>
        <dbReference type="ARBA" id="ARBA00023034"/>
    </source>
</evidence>
<dbReference type="GO" id="GO:0005829">
    <property type="term" value="C:cytosol"/>
    <property type="evidence" value="ECO:0007669"/>
    <property type="project" value="GOC"/>
</dbReference>
<evidence type="ECO:0000256" key="13">
    <source>
        <dbReference type="ARBA" id="ARBA00022927"/>
    </source>
</evidence>
<dbReference type="SMART" id="SM00312">
    <property type="entry name" value="PX"/>
    <property type="match status" value="1"/>
</dbReference>
<feature type="compositionally biased region" description="Basic and acidic residues" evidence="19">
    <location>
        <begin position="72"/>
        <end position="82"/>
    </location>
</feature>
<keyword evidence="9" id="KW-0813">Transport</keyword>
<protein>
    <recommendedName>
        <fullName evidence="8">PEST proteolytic signal-containing nuclear protein</fullName>
    </recommendedName>
</protein>
<dbReference type="SUPFAM" id="SSF64268">
    <property type="entry name" value="PX domain"/>
    <property type="match status" value="1"/>
</dbReference>
<dbReference type="GO" id="GO:0010008">
    <property type="term" value="C:endosome membrane"/>
    <property type="evidence" value="ECO:0007669"/>
    <property type="project" value="TreeGrafter"/>
</dbReference>
<organism evidence="21 22">
    <name type="scientific">Daphnia galeata</name>
    <dbReference type="NCBI Taxonomy" id="27404"/>
    <lineage>
        <taxon>Eukaryota</taxon>
        <taxon>Metazoa</taxon>
        <taxon>Ecdysozoa</taxon>
        <taxon>Arthropoda</taxon>
        <taxon>Crustacea</taxon>
        <taxon>Branchiopoda</taxon>
        <taxon>Diplostraca</taxon>
        <taxon>Cladocera</taxon>
        <taxon>Anomopoda</taxon>
        <taxon>Daphniidae</taxon>
        <taxon>Daphnia</taxon>
    </lineage>
</organism>